<dbReference type="EMBL" id="CP015378">
    <property type="protein sequence ID" value="ANC78313.1"/>
    <property type="molecule type" value="Genomic_DNA"/>
</dbReference>
<keyword evidence="2" id="KW-1185">Reference proteome</keyword>
<gene>
    <name evidence="1" type="ORF">ABE65_016520</name>
</gene>
<organism evidence="1 2">
    <name type="scientific">Fictibacillus phosphorivorans</name>
    <dbReference type="NCBI Taxonomy" id="1221500"/>
    <lineage>
        <taxon>Bacteria</taxon>
        <taxon>Bacillati</taxon>
        <taxon>Bacillota</taxon>
        <taxon>Bacilli</taxon>
        <taxon>Bacillales</taxon>
        <taxon>Fictibacillaceae</taxon>
        <taxon>Fictibacillus</taxon>
    </lineage>
</organism>
<dbReference type="STRING" id="1221500.ABE65_016520"/>
<proteinExistence type="predicted"/>
<dbReference type="RefSeq" id="WP_066397245.1">
    <property type="nucleotide sequence ID" value="NZ_CP015378.1"/>
</dbReference>
<name>A0A160IPG6_9BACL</name>
<reference evidence="1 2" key="1">
    <citation type="submission" date="2016-04" db="EMBL/GenBank/DDBJ databases">
        <title>Complete genome sequence of Fictibacillus phosphorivorans G25-29, a strain toxic to nematodes.</title>
        <authorList>
            <person name="Zheng Z."/>
        </authorList>
    </citation>
    <scope>NUCLEOTIDE SEQUENCE [LARGE SCALE GENOMIC DNA]</scope>
    <source>
        <strain evidence="1 2">G25-29</strain>
    </source>
</reference>
<evidence type="ECO:0000313" key="1">
    <source>
        <dbReference type="EMBL" id="ANC78313.1"/>
    </source>
</evidence>
<evidence type="ECO:0000313" key="2">
    <source>
        <dbReference type="Proteomes" id="UP000076623"/>
    </source>
</evidence>
<dbReference type="AlphaFoldDB" id="A0A160IPG6"/>
<sequence>MKLTFEYTWPYERMMKDIYISECPFCQQDNVLTSFKEEQLNLAQEGIKQILIMPCCHGKLTILNADDDYFYTDEKLRGQS</sequence>
<protein>
    <submittedName>
        <fullName evidence="1">Uncharacterized protein</fullName>
    </submittedName>
</protein>
<accession>A0A160IPG6</accession>
<dbReference type="Proteomes" id="UP000076623">
    <property type="component" value="Chromosome"/>
</dbReference>
<dbReference type="KEGG" id="fpn:ABE65_016520"/>